<keyword evidence="2" id="KW-1185">Reference proteome</keyword>
<dbReference type="Proteomes" id="UP000789920">
    <property type="component" value="Unassembled WGS sequence"/>
</dbReference>
<evidence type="ECO:0000313" key="1">
    <source>
        <dbReference type="EMBL" id="CAG8459155.1"/>
    </source>
</evidence>
<comment type="caution">
    <text evidence="1">The sequence shown here is derived from an EMBL/GenBank/DDBJ whole genome shotgun (WGS) entry which is preliminary data.</text>
</comment>
<proteinExistence type="predicted"/>
<reference evidence="1" key="1">
    <citation type="submission" date="2021-06" db="EMBL/GenBank/DDBJ databases">
        <authorList>
            <person name="Kallberg Y."/>
            <person name="Tangrot J."/>
            <person name="Rosling A."/>
        </authorList>
    </citation>
    <scope>NUCLEOTIDE SEQUENCE</scope>
    <source>
        <strain evidence="1">MA461A</strain>
    </source>
</reference>
<accession>A0ACA9K8H9</accession>
<dbReference type="EMBL" id="CAJVQC010000051">
    <property type="protein sequence ID" value="CAG8459155.1"/>
    <property type="molecule type" value="Genomic_DNA"/>
</dbReference>
<evidence type="ECO:0000313" key="2">
    <source>
        <dbReference type="Proteomes" id="UP000789920"/>
    </source>
</evidence>
<organism evidence="1 2">
    <name type="scientific">Racocetra persica</name>
    <dbReference type="NCBI Taxonomy" id="160502"/>
    <lineage>
        <taxon>Eukaryota</taxon>
        <taxon>Fungi</taxon>
        <taxon>Fungi incertae sedis</taxon>
        <taxon>Mucoromycota</taxon>
        <taxon>Glomeromycotina</taxon>
        <taxon>Glomeromycetes</taxon>
        <taxon>Diversisporales</taxon>
        <taxon>Gigasporaceae</taxon>
        <taxon>Racocetra</taxon>
    </lineage>
</organism>
<name>A0ACA9K8H9_9GLOM</name>
<gene>
    <name evidence="1" type="ORF">RPERSI_LOCUS76</name>
</gene>
<protein>
    <submittedName>
        <fullName evidence="1">19949_t:CDS:1</fullName>
    </submittedName>
</protein>
<sequence length="551" mass="63623">MKQLMFAALFGVFLLTTSVFSVPDIVDCTKNGRLTCTITWVIEEKGCNLDNCTKNGFRNIISVHHPSLNATCKVFPAPTIYAQPNQRIQVQVINRLHEPTTIHWHGMLMKRTMFSDGVPAITQCPIQARTTFVYDFYANSVPGTHWYHSHYKPQRMDGLYGLIIIKETDPSYENLPEETVLISDWYHHKAEEMLHAYNASNFLVTNGTPAGMMYEPVPHAALVNDVIEVEGELVTSTKKVNRVPIHVGQRYSVIPYRQPDAENITEFWMRMEANPDCLRRNTPESYKNEFLKESRSIISYNPYYKYAPGKEPTTQRWDDKKMECIDLDLSFLSPKNKSLLPPKDAKITTYGLQINMFTSRQYLGTDDFKDYFGLTTYGTVTGLQRMGIYHAYNDSFNTLERVYDRYQHGKTGLKPAWPSSQNVIILNERGRMIEVVLRNIDDIAHPFHLHGHFFWVMETTQFNYSSKKVTTFKYDEPIMRDTATVSQRGTTTIRFMTDNPGVWAFHCHIEWHVEVGMMAQFLELPDEIKGIPKQSSQINGSKIWENLCIKP</sequence>